<reference evidence="3 4" key="1">
    <citation type="journal article" date="2015" name="Genome Announc.">
        <title>Expanding the biotechnology potential of lactobacilli through comparative genomics of 213 strains and associated genera.</title>
        <authorList>
            <person name="Sun Z."/>
            <person name="Harris H.M."/>
            <person name="McCann A."/>
            <person name="Guo C."/>
            <person name="Argimon S."/>
            <person name="Zhang W."/>
            <person name="Yang X."/>
            <person name="Jeffery I.B."/>
            <person name="Cooney J.C."/>
            <person name="Kagawa T.F."/>
            <person name="Liu W."/>
            <person name="Song Y."/>
            <person name="Salvetti E."/>
            <person name="Wrobel A."/>
            <person name="Rasinkangas P."/>
            <person name="Parkhill J."/>
            <person name="Rea M.C."/>
            <person name="O'Sullivan O."/>
            <person name="Ritari J."/>
            <person name="Douillard F.P."/>
            <person name="Paul Ross R."/>
            <person name="Yang R."/>
            <person name="Briner A.E."/>
            <person name="Felis G.E."/>
            <person name="de Vos W.M."/>
            <person name="Barrangou R."/>
            <person name="Klaenhammer T.R."/>
            <person name="Caufield P.W."/>
            <person name="Cui Y."/>
            <person name="Zhang H."/>
            <person name="O'Toole P.W."/>
        </authorList>
    </citation>
    <scope>NUCLEOTIDE SEQUENCE [LARGE SCALE GENOMIC DNA]</scope>
    <source>
        <strain evidence="3 4">DSM 23365</strain>
    </source>
</reference>
<dbReference type="Proteomes" id="UP000051442">
    <property type="component" value="Unassembled WGS sequence"/>
</dbReference>
<accession>A0A0R2F6K9</accession>
<dbReference type="EMBL" id="AYZM01000125">
    <property type="protein sequence ID" value="KRN21143.1"/>
    <property type="molecule type" value="Genomic_DNA"/>
</dbReference>
<proteinExistence type="predicted"/>
<gene>
    <name evidence="3" type="ORF">FD14_GL001264</name>
</gene>
<comment type="caution">
    <text evidence="3">The sequence shown here is derived from an EMBL/GenBank/DDBJ whole genome shotgun (WGS) entry which is preliminary data.</text>
</comment>
<keyword evidence="1" id="KW-0175">Coiled coil</keyword>
<dbReference type="PATRIC" id="fig|1423804.4.peg.1359"/>
<organism evidence="3 4">
    <name type="scientific">Secundilactobacillus similis DSM 23365 = JCM 2765</name>
    <dbReference type="NCBI Taxonomy" id="1423804"/>
    <lineage>
        <taxon>Bacteria</taxon>
        <taxon>Bacillati</taxon>
        <taxon>Bacillota</taxon>
        <taxon>Bacilli</taxon>
        <taxon>Lactobacillales</taxon>
        <taxon>Lactobacillaceae</taxon>
        <taxon>Secundilactobacillus</taxon>
    </lineage>
</organism>
<evidence type="ECO:0000313" key="4">
    <source>
        <dbReference type="Proteomes" id="UP000051442"/>
    </source>
</evidence>
<feature type="region of interest" description="Disordered" evidence="2">
    <location>
        <begin position="19"/>
        <end position="81"/>
    </location>
</feature>
<evidence type="ECO:0000256" key="2">
    <source>
        <dbReference type="SAM" id="MobiDB-lite"/>
    </source>
</evidence>
<keyword evidence="4" id="KW-1185">Reference proteome</keyword>
<dbReference type="AlphaFoldDB" id="A0A0R2F6K9"/>
<protein>
    <submittedName>
        <fullName evidence="3">Uncharacterized protein</fullName>
    </submittedName>
</protein>
<evidence type="ECO:0000256" key="1">
    <source>
        <dbReference type="SAM" id="Coils"/>
    </source>
</evidence>
<evidence type="ECO:0000313" key="3">
    <source>
        <dbReference type="EMBL" id="KRN21143.1"/>
    </source>
</evidence>
<sequence>MFKGKEFIRKFGGIAMGIRDMFKSKPEPQPGLRSSRSANTSTNNTVTPTQPTGSSEDRHATENNDRVRPAARPTTVSPVSSLVSAKQRLAAVAQDYNASREVLQRLLFTQQETVQQQVTDLSAKLATAKETSTTVSKDLNHLQDEAEAEGEAAMGDLKQQQDALDADVNTQQGQIGSVLANVNELGHELKVLQQRKEKLQADEAEISEAFKSETDPMKIVALADKYRQEIDDNQQQLDKTTQMMTEVETKRDQVKAQLKELRSQLMETQKQQQALDDQRETLQEQVATANESRNQQIETLSEQLTDAESQTAQLQRELGEQNDKLAQINADIRDWLSVPVPVNGLMMDTDTEVIFDMDSFTADQLPVVKQAAQLLLRRGVKQLGLFTATFAIDLSEHLAKWADALGIDSERLKIHSPLYDLQHEGDLSAKVSLPSDPVDDTWNDDRSVRTLTLADQWEVKVRYYNDDATNIAYIGYYKAGQLTEESTVNAAGVLAANRFYQEDGKLDRDEYYRQNGLGVLTVHYSDDQLSQIEVLNPAGMQVQAFGDLDGFNQWWLANEFQNTGLLVGAIENDDYRQLAGVVQGSVAGVVTQAAVAADQLVAWADAFSEQQYFAENYETELKLIERLDRSVNVSLIDQRNMPVTMGVIQSAE</sequence>
<name>A0A0R2F6K9_9LACO</name>
<dbReference type="Gene3D" id="3.90.930.1">
    <property type="match status" value="1"/>
</dbReference>
<feature type="coiled-coil region" evidence="1">
    <location>
        <begin position="182"/>
        <end position="331"/>
    </location>
</feature>
<feature type="compositionally biased region" description="Basic and acidic residues" evidence="2">
    <location>
        <begin position="55"/>
        <end position="68"/>
    </location>
</feature>
<dbReference type="STRING" id="1423804.FD14_GL001264"/>
<feature type="compositionally biased region" description="Low complexity" evidence="2">
    <location>
        <begin position="34"/>
        <end position="52"/>
    </location>
</feature>